<reference evidence="2" key="1">
    <citation type="submission" date="2021-01" db="EMBL/GenBank/DDBJ databases">
        <authorList>
            <person name="Corre E."/>
            <person name="Pelletier E."/>
            <person name="Niang G."/>
            <person name="Scheremetjew M."/>
            <person name="Finn R."/>
            <person name="Kale V."/>
            <person name="Holt S."/>
            <person name="Cochrane G."/>
            <person name="Meng A."/>
            <person name="Brown T."/>
            <person name="Cohen L."/>
        </authorList>
    </citation>
    <scope>NUCLEOTIDE SEQUENCE</scope>
    <source>
        <strain evidence="2">GSO104</strain>
    </source>
</reference>
<name>A0A7S4QSP3_9STRA</name>
<feature type="compositionally biased region" description="Basic and acidic residues" evidence="1">
    <location>
        <begin position="537"/>
        <end position="572"/>
    </location>
</feature>
<protein>
    <submittedName>
        <fullName evidence="2">Uncharacterized protein</fullName>
    </submittedName>
</protein>
<gene>
    <name evidence="2" type="ORF">DBRI00130_LOCUS6564</name>
</gene>
<evidence type="ECO:0000256" key="1">
    <source>
        <dbReference type="SAM" id="MobiDB-lite"/>
    </source>
</evidence>
<feature type="compositionally biased region" description="Low complexity" evidence="1">
    <location>
        <begin position="607"/>
        <end position="617"/>
    </location>
</feature>
<feature type="compositionally biased region" description="Basic and acidic residues" evidence="1">
    <location>
        <begin position="581"/>
        <end position="599"/>
    </location>
</feature>
<dbReference type="EMBL" id="HBNS01008100">
    <property type="protein sequence ID" value="CAE4591220.1"/>
    <property type="molecule type" value="Transcribed_RNA"/>
</dbReference>
<feature type="region of interest" description="Disordered" evidence="1">
    <location>
        <begin position="484"/>
        <end position="506"/>
    </location>
</feature>
<feature type="region of interest" description="Disordered" evidence="1">
    <location>
        <begin position="426"/>
        <end position="449"/>
    </location>
</feature>
<feature type="compositionally biased region" description="Basic residues" evidence="1">
    <location>
        <begin position="358"/>
        <end position="368"/>
    </location>
</feature>
<evidence type="ECO:0000313" key="2">
    <source>
        <dbReference type="EMBL" id="CAE4591220.1"/>
    </source>
</evidence>
<feature type="region of interest" description="Disordered" evidence="1">
    <location>
        <begin position="534"/>
        <end position="617"/>
    </location>
</feature>
<feature type="compositionally biased region" description="Basic and acidic residues" evidence="1">
    <location>
        <begin position="493"/>
        <end position="506"/>
    </location>
</feature>
<dbReference type="AlphaFoldDB" id="A0A7S4QSP3"/>
<accession>A0A7S4QSP3</accession>
<feature type="compositionally biased region" description="Low complexity" evidence="1">
    <location>
        <begin position="319"/>
        <end position="331"/>
    </location>
</feature>
<feature type="compositionally biased region" description="Basic and acidic residues" evidence="1">
    <location>
        <begin position="335"/>
        <end position="344"/>
    </location>
</feature>
<sequence>MVSHIQYSHPYNHDYHYCSHSVERTNVSSVLNEMITTIERADIIHASASVYTQNTYPNKPLSKALPQPVTSLSPLPTSSVMVQHTPPYNLSSNIGSLPFHPSPYVTTTTTSIATLYYNSNMSVYNPSFPLRSSHLYPFSKSYLPNSSPPLSMLRSPQKKKLLLSLTKHPMTLPSPYATTHEILPQNIIIVKSSKNGSSFGVDVKYDNSQTALVDPSFLKTMGMSNNRETNKEKENKTNNTAVIKNETKNDDHDDLLVRKGEREKVPLDALILNTDETKQTQTCLNTVIPAKPVVKQVNNTASAISENVKQEENSLSPFPITEPTNAPTTTTQNECVEKPNKEDTPTTNAPQFSIDHEKKKRRQRRRRVPFGVLMVADPTKQNLRWEKNDQQKKSENHNDVCNHDDGCSGKEENIKLVASQTDIIVETKTETDSKEELDKDNKKEDEEGKKGISHALLMEGDLILSINGKSVGGLTFGEACALFSAPPPPSRPPEVEMSKATETREQCKKNITEKVDDDEEENLIRCVLVVARRRKDSPKDQKKRNDDQRAKLSIKVKKDDKEKDKGAVKMEEIGITADEGASEKEENKEKIHHDLKKSDLIQSTPGSASNNENMSSSSTAIDKLGAKSLPVIPIIPLVTVEKQGSLHITSGEFSNIELRAFLLAMLHVQHPCFFMKCHLSMMESMVHAIKTHPMYGPTLQHRSSQTLMDRWTVAGLKVEKEMVSLADAHWKLNWQREINYVDDNRSNSAGHIRNMELMYLSDAKRSELRSQPRPVMGCKCGSDTHSYVNDEDCVLYRNLRRLEGLTKYDDDDTIMGESMIDINGKKRRTKEGKSNQVKKQRTVQTAYVEKFKRIQAEMESEREEAEFVHRMERIQIAQEKKAIFAPSSLSVMIICALAHLKDVNVDNQVHVLDSAIKETNENGKDLPEIDEDTESSSEKEDSPDDEDDILLTALGSSSLEPLKRRGMWKNPHPFFLAEIMFYISKTWGHVYIEPTHLDYAWQCRELFKKRRSKKIRSGDELSIKNPRNPNERSFENIQFILTDDLRSRLKEDWMLSKPLQAKICAGEEKATLLGGKRAITNIQNSSFLSINMHEKTEDINDAIKKDPPTKETIDTLLLTYLASEFKTGLCKELQSLAEMGVLNVTPLGAIVLAEYWYNHVDQFILNDIMIHSHVEKREESEEDKYCIHKAIRDKISETWIRSELGWARNVEDVKSGPRKHVVVFDEDAYEWRRKVFEERYELYSNNLDGIGQFGI</sequence>
<feature type="region of interest" description="Disordered" evidence="1">
    <location>
        <begin position="920"/>
        <end position="948"/>
    </location>
</feature>
<dbReference type="SUPFAM" id="SSF50156">
    <property type="entry name" value="PDZ domain-like"/>
    <property type="match status" value="1"/>
</dbReference>
<feature type="compositionally biased region" description="Acidic residues" evidence="1">
    <location>
        <begin position="928"/>
        <end position="948"/>
    </location>
</feature>
<feature type="region of interest" description="Disordered" evidence="1">
    <location>
        <begin position="307"/>
        <end position="409"/>
    </location>
</feature>
<organism evidence="2">
    <name type="scientific">Ditylum brightwellii</name>
    <dbReference type="NCBI Taxonomy" id="49249"/>
    <lineage>
        <taxon>Eukaryota</taxon>
        <taxon>Sar</taxon>
        <taxon>Stramenopiles</taxon>
        <taxon>Ochrophyta</taxon>
        <taxon>Bacillariophyta</taxon>
        <taxon>Mediophyceae</taxon>
        <taxon>Lithodesmiophycidae</taxon>
        <taxon>Lithodesmiales</taxon>
        <taxon>Lithodesmiaceae</taxon>
        <taxon>Ditylum</taxon>
    </lineage>
</organism>
<proteinExistence type="predicted"/>
<feature type="compositionally biased region" description="Basic and acidic residues" evidence="1">
    <location>
        <begin position="383"/>
        <end position="409"/>
    </location>
</feature>
<dbReference type="InterPro" id="IPR036034">
    <property type="entry name" value="PDZ_sf"/>
</dbReference>